<name>A0ABP8RFR9_9PSEU</name>
<keyword evidence="4 5" id="KW-0472">Membrane</keyword>
<keyword evidence="1" id="KW-1003">Cell membrane</keyword>
<dbReference type="InterPro" id="IPR050768">
    <property type="entry name" value="UPF0353/GerABKA_families"/>
</dbReference>
<evidence type="ECO:0000256" key="5">
    <source>
        <dbReference type="SAM" id="Phobius"/>
    </source>
</evidence>
<dbReference type="PANTHER" id="PTHR22550:SF5">
    <property type="entry name" value="LEUCINE ZIPPER PROTEIN 4"/>
    <property type="match status" value="1"/>
</dbReference>
<evidence type="ECO:0000313" key="8">
    <source>
        <dbReference type="Proteomes" id="UP001501598"/>
    </source>
</evidence>
<dbReference type="SMART" id="SM00327">
    <property type="entry name" value="VWA"/>
    <property type="match status" value="1"/>
</dbReference>
<dbReference type="NCBIfam" id="NF010238">
    <property type="entry name" value="PRK13685.1"/>
    <property type="match status" value="1"/>
</dbReference>
<dbReference type="NCBIfam" id="TIGR02226">
    <property type="entry name" value="two_anch"/>
    <property type="match status" value="1"/>
</dbReference>
<dbReference type="PROSITE" id="PS50234">
    <property type="entry name" value="VWFA"/>
    <property type="match status" value="1"/>
</dbReference>
<dbReference type="Gene3D" id="3.40.50.410">
    <property type="entry name" value="von Willebrand factor, type A domain"/>
    <property type="match status" value="1"/>
</dbReference>
<feature type="domain" description="VWFA" evidence="6">
    <location>
        <begin position="87"/>
        <end position="289"/>
    </location>
</feature>
<dbReference type="PANTHER" id="PTHR22550">
    <property type="entry name" value="SPORE GERMINATION PROTEIN"/>
    <property type="match status" value="1"/>
</dbReference>
<evidence type="ECO:0000256" key="3">
    <source>
        <dbReference type="ARBA" id="ARBA00022989"/>
    </source>
</evidence>
<dbReference type="InterPro" id="IPR002035">
    <property type="entry name" value="VWF_A"/>
</dbReference>
<dbReference type="Proteomes" id="UP001501598">
    <property type="component" value="Unassembled WGS sequence"/>
</dbReference>
<comment type="caution">
    <text evidence="7">The sequence shown here is derived from an EMBL/GenBank/DDBJ whole genome shotgun (WGS) entry which is preliminary data.</text>
</comment>
<dbReference type="InterPro" id="IPR036465">
    <property type="entry name" value="vWFA_dom_sf"/>
</dbReference>
<accession>A0ABP8RFR9</accession>
<feature type="transmembrane region" description="Helical" evidence="5">
    <location>
        <begin position="52"/>
        <end position="74"/>
    </location>
</feature>
<sequence length="329" mass="34750">MTFSSPWWLLGLLVVAALVVAYLVLLRRRRRDVVRFTNLELLERVAPKRPGWYRHVPAVALLAALAVLSVALAGPEAEARVPRNRATVVLVIDVSLSMQATDVEPTRLAAAQSAAKAFADQLTPGVNLGLVAFAGTAAVLVSPTTDRTSVKRAVDALRLSESTATGEAIFAAMQSIESFSQSVAASADGEEGPPPARIVLMSDGKQTVPGPDGENEPRGAFTAARQAAEGKVPVSTISFGTEYGTIDIEGGRTRVAVDDASMQTIADLSGGQFFTAATEDELKKVYADLSEQIGYEIRRVDSSRPWLVGGALLLMVGVGAGLLLGRRLP</sequence>
<gene>
    <name evidence="7" type="ORF">GCM10023175_06930</name>
</gene>
<evidence type="ECO:0000256" key="1">
    <source>
        <dbReference type="ARBA" id="ARBA00022475"/>
    </source>
</evidence>
<feature type="transmembrane region" description="Helical" evidence="5">
    <location>
        <begin position="6"/>
        <end position="26"/>
    </location>
</feature>
<dbReference type="SUPFAM" id="SSF53300">
    <property type="entry name" value="vWA-like"/>
    <property type="match status" value="1"/>
</dbReference>
<dbReference type="Pfam" id="PF07584">
    <property type="entry name" value="BatA"/>
    <property type="match status" value="1"/>
</dbReference>
<organism evidence="7 8">
    <name type="scientific">Pseudonocardia xishanensis</name>
    <dbReference type="NCBI Taxonomy" id="630995"/>
    <lineage>
        <taxon>Bacteria</taxon>
        <taxon>Bacillati</taxon>
        <taxon>Actinomycetota</taxon>
        <taxon>Actinomycetes</taxon>
        <taxon>Pseudonocardiales</taxon>
        <taxon>Pseudonocardiaceae</taxon>
        <taxon>Pseudonocardia</taxon>
    </lineage>
</organism>
<keyword evidence="2 5" id="KW-0812">Transmembrane</keyword>
<proteinExistence type="predicted"/>
<keyword evidence="3 5" id="KW-1133">Transmembrane helix</keyword>
<feature type="transmembrane region" description="Helical" evidence="5">
    <location>
        <begin position="306"/>
        <end position="325"/>
    </location>
</feature>
<dbReference type="Pfam" id="PF13519">
    <property type="entry name" value="VWA_2"/>
    <property type="match status" value="1"/>
</dbReference>
<evidence type="ECO:0000256" key="4">
    <source>
        <dbReference type="ARBA" id="ARBA00023136"/>
    </source>
</evidence>
<reference evidence="8" key="1">
    <citation type="journal article" date="2019" name="Int. J. Syst. Evol. Microbiol.">
        <title>The Global Catalogue of Microorganisms (GCM) 10K type strain sequencing project: providing services to taxonomists for standard genome sequencing and annotation.</title>
        <authorList>
            <consortium name="The Broad Institute Genomics Platform"/>
            <consortium name="The Broad Institute Genome Sequencing Center for Infectious Disease"/>
            <person name="Wu L."/>
            <person name="Ma J."/>
        </authorList>
    </citation>
    <scope>NUCLEOTIDE SEQUENCE [LARGE SCALE GENOMIC DNA]</scope>
    <source>
        <strain evidence="8">JCM 17906</strain>
    </source>
</reference>
<dbReference type="EMBL" id="BAABGT010000012">
    <property type="protein sequence ID" value="GAA4537839.1"/>
    <property type="molecule type" value="Genomic_DNA"/>
</dbReference>
<evidence type="ECO:0000259" key="6">
    <source>
        <dbReference type="PROSITE" id="PS50234"/>
    </source>
</evidence>
<evidence type="ECO:0000313" key="7">
    <source>
        <dbReference type="EMBL" id="GAA4537839.1"/>
    </source>
</evidence>
<dbReference type="InterPro" id="IPR011933">
    <property type="entry name" value="Double_TM_dom"/>
</dbReference>
<keyword evidence="8" id="KW-1185">Reference proteome</keyword>
<dbReference type="RefSeq" id="WP_345412549.1">
    <property type="nucleotide sequence ID" value="NZ_BAABGT010000012.1"/>
</dbReference>
<evidence type="ECO:0000256" key="2">
    <source>
        <dbReference type="ARBA" id="ARBA00022692"/>
    </source>
</evidence>
<protein>
    <submittedName>
        <fullName evidence="7">VWA domain-containing protein</fullName>
    </submittedName>
</protein>
<dbReference type="InterPro" id="IPR024163">
    <property type="entry name" value="Aerotolerance_reg_N"/>
</dbReference>